<accession>A0ABV8A880</accession>
<organism evidence="1 2">
    <name type="scientific">Deinococcus antarcticus</name>
    <dbReference type="NCBI Taxonomy" id="1298767"/>
    <lineage>
        <taxon>Bacteria</taxon>
        <taxon>Thermotogati</taxon>
        <taxon>Deinococcota</taxon>
        <taxon>Deinococci</taxon>
        <taxon>Deinococcales</taxon>
        <taxon>Deinococcaceae</taxon>
        <taxon>Deinococcus</taxon>
    </lineage>
</organism>
<evidence type="ECO:0000313" key="2">
    <source>
        <dbReference type="Proteomes" id="UP001595748"/>
    </source>
</evidence>
<comment type="caution">
    <text evidence="1">The sequence shown here is derived from an EMBL/GenBank/DDBJ whole genome shotgun (WGS) entry which is preliminary data.</text>
</comment>
<protein>
    <recommendedName>
        <fullName evidence="3">DUF4388 domain-containing protein</fullName>
    </recommendedName>
</protein>
<keyword evidence="2" id="KW-1185">Reference proteome</keyword>
<reference evidence="2" key="1">
    <citation type="journal article" date="2019" name="Int. J. Syst. Evol. Microbiol.">
        <title>The Global Catalogue of Microorganisms (GCM) 10K type strain sequencing project: providing services to taxonomists for standard genome sequencing and annotation.</title>
        <authorList>
            <consortium name="The Broad Institute Genomics Platform"/>
            <consortium name="The Broad Institute Genome Sequencing Center for Infectious Disease"/>
            <person name="Wu L."/>
            <person name="Ma J."/>
        </authorList>
    </citation>
    <scope>NUCLEOTIDE SEQUENCE [LARGE SCALE GENOMIC DNA]</scope>
    <source>
        <strain evidence="2">CCTCC AB 2013263</strain>
    </source>
</reference>
<sequence length="304" mass="33873">MLSLPSTPVTDVPAQDFTARDILTALQKPLFEGWTGRIMVFPARCKIHVQYGRISAIEGHCPLGRLLVGRGHISETQLAQALSCKGPLGRTLVQDGLISEAQLADLLSLQVQQALDDLRRHPPTFYSFRPREALPGPHAHLTLADLKKLEQPAATDLPDDSILRLAAHQHPVNLSPADWELLRWFNGRRTLARAIEMSGLPPVQARAAARHLFQRGLLEPSAIAGLPLIVARLKPATEHRQPPASIRANLFLKHLNGENTMQHIVQRLNYPLEEAALMLTGLYRDGVLDLLRGEHEMQRLLEEY</sequence>
<dbReference type="Proteomes" id="UP001595748">
    <property type="component" value="Unassembled WGS sequence"/>
</dbReference>
<dbReference type="RefSeq" id="WP_380078599.1">
    <property type="nucleotide sequence ID" value="NZ_JBHRZF010000148.1"/>
</dbReference>
<dbReference type="EMBL" id="JBHRZF010000148">
    <property type="protein sequence ID" value="MFC3861570.1"/>
    <property type="molecule type" value="Genomic_DNA"/>
</dbReference>
<dbReference type="SUPFAM" id="SSF160246">
    <property type="entry name" value="EspE N-terminal domain-like"/>
    <property type="match status" value="1"/>
</dbReference>
<evidence type="ECO:0000313" key="1">
    <source>
        <dbReference type="EMBL" id="MFC3861570.1"/>
    </source>
</evidence>
<name>A0ABV8A880_9DEIO</name>
<gene>
    <name evidence="1" type="ORF">ACFOPQ_12455</name>
</gene>
<evidence type="ECO:0008006" key="3">
    <source>
        <dbReference type="Google" id="ProtNLM"/>
    </source>
</evidence>
<dbReference type="InterPro" id="IPR037257">
    <property type="entry name" value="T2SS_E_N_sf"/>
</dbReference>
<proteinExistence type="predicted"/>